<comment type="subcellular location">
    <subcellularLocation>
        <location evidence="1">Cell membrane</location>
    </subcellularLocation>
</comment>
<evidence type="ECO:0000256" key="2">
    <source>
        <dbReference type="ARBA" id="ARBA00022475"/>
    </source>
</evidence>
<dbReference type="EMBL" id="JACHFD010000013">
    <property type="protein sequence ID" value="MBB5352477.1"/>
    <property type="molecule type" value="Genomic_DNA"/>
</dbReference>
<evidence type="ECO:0000313" key="8">
    <source>
        <dbReference type="Proteomes" id="UP000557717"/>
    </source>
</evidence>
<evidence type="ECO:0000256" key="3">
    <source>
        <dbReference type="ARBA" id="ARBA00022692"/>
    </source>
</evidence>
<keyword evidence="2" id="KW-1003">Cell membrane</keyword>
<dbReference type="RefSeq" id="WP_184019557.1">
    <property type="nucleotide sequence ID" value="NZ_JACHFD010000013.1"/>
</dbReference>
<sequence>MIPILANLPTHPTINQSLEFLLVGQVLVLFVLGVLMLFITLNGLAFSRAPKPKPAVAPTASAPLAAPVPVTGNEAIPAVIAAAVHIALEGQPHQIVYMAPSRDGWAHEGRRQIFSSHRVR</sequence>
<dbReference type="Pfam" id="PF04277">
    <property type="entry name" value="OAD_gamma"/>
    <property type="match status" value="1"/>
</dbReference>
<dbReference type="GO" id="GO:0036376">
    <property type="term" value="P:sodium ion export across plasma membrane"/>
    <property type="evidence" value="ECO:0007669"/>
    <property type="project" value="InterPro"/>
</dbReference>
<dbReference type="GO" id="GO:0005886">
    <property type="term" value="C:plasma membrane"/>
    <property type="evidence" value="ECO:0007669"/>
    <property type="project" value="UniProtKB-SubCell"/>
</dbReference>
<protein>
    <submittedName>
        <fullName evidence="7">Na+-transporting methylmalonyl-CoA/oxaloacetate decarboxylase gamma subunit</fullName>
    </submittedName>
</protein>
<keyword evidence="4 6" id="KW-1133">Transmembrane helix</keyword>
<gene>
    <name evidence="7" type="ORF">HNR46_002723</name>
</gene>
<keyword evidence="8" id="KW-1185">Reference proteome</keyword>
<evidence type="ECO:0000256" key="4">
    <source>
        <dbReference type="ARBA" id="ARBA00022989"/>
    </source>
</evidence>
<dbReference type="InterPro" id="IPR005899">
    <property type="entry name" value="Na_pump_deCOase"/>
</dbReference>
<evidence type="ECO:0000256" key="1">
    <source>
        <dbReference type="ARBA" id="ARBA00004236"/>
    </source>
</evidence>
<dbReference type="Proteomes" id="UP000557717">
    <property type="component" value="Unassembled WGS sequence"/>
</dbReference>
<evidence type="ECO:0000256" key="5">
    <source>
        <dbReference type="ARBA" id="ARBA00023136"/>
    </source>
</evidence>
<proteinExistence type="predicted"/>
<keyword evidence="5 6" id="KW-0472">Membrane</keyword>
<dbReference type="GO" id="GO:0015081">
    <property type="term" value="F:sodium ion transmembrane transporter activity"/>
    <property type="evidence" value="ECO:0007669"/>
    <property type="project" value="InterPro"/>
</dbReference>
<reference evidence="7 8" key="1">
    <citation type="submission" date="2020-08" db="EMBL/GenBank/DDBJ databases">
        <title>Genomic Encyclopedia of Type Strains, Phase IV (KMG-IV): sequencing the most valuable type-strain genomes for metagenomic binning, comparative biology and taxonomic classification.</title>
        <authorList>
            <person name="Goeker M."/>
        </authorList>
    </citation>
    <scope>NUCLEOTIDE SEQUENCE [LARGE SCALE GENOMIC DNA]</scope>
    <source>
        <strain evidence="7 8">YC6886</strain>
    </source>
</reference>
<comment type="caution">
    <text evidence="7">The sequence shown here is derived from an EMBL/GenBank/DDBJ whole genome shotgun (WGS) entry which is preliminary data.</text>
</comment>
<evidence type="ECO:0000313" key="7">
    <source>
        <dbReference type="EMBL" id="MBB5352477.1"/>
    </source>
</evidence>
<feature type="transmembrane region" description="Helical" evidence="6">
    <location>
        <begin position="20"/>
        <end position="44"/>
    </location>
</feature>
<name>A0A840V2F0_9BACT</name>
<accession>A0A840V2F0</accession>
<evidence type="ECO:0000256" key="6">
    <source>
        <dbReference type="SAM" id="Phobius"/>
    </source>
</evidence>
<dbReference type="AlphaFoldDB" id="A0A840V2F0"/>
<organism evidence="7 8">
    <name type="scientific">Haloferula luteola</name>
    <dbReference type="NCBI Taxonomy" id="595692"/>
    <lineage>
        <taxon>Bacteria</taxon>
        <taxon>Pseudomonadati</taxon>
        <taxon>Verrucomicrobiota</taxon>
        <taxon>Verrucomicrobiia</taxon>
        <taxon>Verrucomicrobiales</taxon>
        <taxon>Verrucomicrobiaceae</taxon>
        <taxon>Haloferula</taxon>
    </lineage>
</organism>
<keyword evidence="3 6" id="KW-0812">Transmembrane</keyword>